<reference evidence="32" key="2">
    <citation type="submission" date="2025-08" db="UniProtKB">
        <authorList>
            <consortium name="Ensembl"/>
        </authorList>
    </citation>
    <scope>IDENTIFICATION</scope>
</reference>
<dbReference type="Gene3D" id="3.50.50.60">
    <property type="entry name" value="FAD/NAD(P)-binding domain"/>
    <property type="match status" value="2"/>
</dbReference>
<dbReference type="SUPFAM" id="SSF51905">
    <property type="entry name" value="FAD/NAD(P)-binding domain"/>
    <property type="match status" value="2"/>
</dbReference>
<dbReference type="GeneTree" id="ENSGT00940000156455"/>
<keyword evidence="14" id="KW-0832">Ubl conjugation</keyword>
<feature type="compositionally biased region" description="Basic and acidic residues" evidence="28">
    <location>
        <begin position="114"/>
        <end position="125"/>
    </location>
</feature>
<dbReference type="GO" id="GO:0071949">
    <property type="term" value="F:FAD binding"/>
    <property type="evidence" value="ECO:0007669"/>
    <property type="project" value="TreeGrafter"/>
</dbReference>
<accession>H3D2P7</accession>
<organism evidence="32 33">
    <name type="scientific">Tetraodon nigroviridis</name>
    <name type="common">Spotted green pufferfish</name>
    <name type="synonym">Chelonodon nigroviridis</name>
    <dbReference type="NCBI Taxonomy" id="99883"/>
    <lineage>
        <taxon>Eukaryota</taxon>
        <taxon>Metazoa</taxon>
        <taxon>Chordata</taxon>
        <taxon>Craniata</taxon>
        <taxon>Vertebrata</taxon>
        <taxon>Euteleostomi</taxon>
        <taxon>Actinopterygii</taxon>
        <taxon>Neopterygii</taxon>
        <taxon>Teleostei</taxon>
        <taxon>Neoteleostei</taxon>
        <taxon>Acanthomorphata</taxon>
        <taxon>Eupercaria</taxon>
        <taxon>Tetraodontiformes</taxon>
        <taxon>Tetradontoidea</taxon>
        <taxon>Tetraodontidae</taxon>
        <taxon>Tetraodon</taxon>
    </lineage>
</organism>
<keyword evidence="29" id="KW-1133">Transmembrane helix</keyword>
<dbReference type="GO" id="GO:0003677">
    <property type="term" value="F:DNA binding"/>
    <property type="evidence" value="ECO:0007669"/>
    <property type="project" value="UniProtKB-KW"/>
</dbReference>
<evidence type="ECO:0000256" key="21">
    <source>
        <dbReference type="ARBA" id="ARBA00023136"/>
    </source>
</evidence>
<dbReference type="InParanoid" id="H3D2P7"/>
<evidence type="ECO:0000256" key="1">
    <source>
        <dbReference type="ARBA" id="ARBA00001974"/>
    </source>
</evidence>
<keyword evidence="10" id="KW-0285">Flavoprotein</keyword>
<dbReference type="HOGENOM" id="CLU_003291_5_0_1"/>
<keyword evidence="21 29" id="KW-0472">Membrane</keyword>
<keyword evidence="16" id="KW-0007">Acetylation</keyword>
<dbReference type="Pfam" id="PF14721">
    <property type="entry name" value="AIF_C"/>
    <property type="match status" value="1"/>
</dbReference>
<evidence type="ECO:0000256" key="14">
    <source>
        <dbReference type="ARBA" id="ARBA00022843"/>
    </source>
</evidence>
<keyword evidence="22" id="KW-0539">Nucleus</keyword>
<keyword evidence="18" id="KW-0520">NAD</keyword>
<dbReference type="SMART" id="SM01353">
    <property type="entry name" value="AIF_C"/>
    <property type="match status" value="1"/>
</dbReference>
<proteinExistence type="inferred from homology"/>
<dbReference type="GO" id="GO:0005634">
    <property type="term" value="C:nucleus"/>
    <property type="evidence" value="ECO:0007669"/>
    <property type="project" value="UniProtKB-SubCell"/>
</dbReference>
<evidence type="ECO:0000256" key="15">
    <source>
        <dbReference type="ARBA" id="ARBA00022946"/>
    </source>
</evidence>
<evidence type="ECO:0000259" key="30">
    <source>
        <dbReference type="Pfam" id="PF07992"/>
    </source>
</evidence>
<dbReference type="PANTHER" id="PTHR43557">
    <property type="entry name" value="APOPTOSIS-INDUCING FACTOR 1"/>
    <property type="match status" value="1"/>
</dbReference>
<protein>
    <recommendedName>
        <fullName evidence="26">Apoptosis-inducing factor 1, mitochondrial</fullName>
    </recommendedName>
    <alternativeName>
        <fullName evidence="27">Programmed cell death protein 8</fullName>
    </alternativeName>
</protein>
<dbReference type="GO" id="GO:0046983">
    <property type="term" value="F:protein dimerization activity"/>
    <property type="evidence" value="ECO:0007669"/>
    <property type="project" value="InterPro"/>
</dbReference>
<dbReference type="PRINTS" id="PR00368">
    <property type="entry name" value="FADPNR"/>
</dbReference>
<evidence type="ECO:0000256" key="6">
    <source>
        <dbReference type="ARBA" id="ARBA00006442"/>
    </source>
</evidence>
<evidence type="ECO:0000256" key="18">
    <source>
        <dbReference type="ARBA" id="ARBA00023027"/>
    </source>
</evidence>
<dbReference type="InterPro" id="IPR036188">
    <property type="entry name" value="FAD/NAD-bd_sf"/>
</dbReference>
<dbReference type="Gene3D" id="3.30.390.30">
    <property type="match status" value="1"/>
</dbReference>
<dbReference type="GO" id="GO:0033108">
    <property type="term" value="P:mitochondrial respiratory chain complex assembly"/>
    <property type="evidence" value="ECO:0007669"/>
    <property type="project" value="TreeGrafter"/>
</dbReference>
<dbReference type="OMA" id="EKITYYH"/>
<feature type="domain" description="FAD/NAD(P)-binding" evidence="30">
    <location>
        <begin position="257"/>
        <end position="583"/>
    </location>
</feature>
<evidence type="ECO:0000256" key="19">
    <source>
        <dbReference type="ARBA" id="ARBA00023125"/>
    </source>
</evidence>
<feature type="domain" description="Mitochondrial apoptosis-inducing factor C-terminal" evidence="31">
    <location>
        <begin position="587"/>
        <end position="714"/>
    </location>
</feature>
<comment type="function">
    <text evidence="24">Functions both as NADH oxidoreductase and as regulator of apoptosis. In response to apoptotic stimuli, it is released from the mitochondrion intermembrane space into the cytosol and to the nucleus, where it functions as a proapoptotic factor in a caspase-independent pathway. Release into the cytoplasm is mediated upon binding to poly-ADP-ribose chains. The soluble form (AIFsol) found in the nucleus induces 'parthanatos' i.e. caspase-independent fragmentation of chromosomal DNA. Binds to DNA in a sequence-independent manner. Interacts with EIF3G, and thereby inhibits the EIF3 machinery and protein synthesis, and activates caspase-7 to amplify apoptosis. Plays a critical role in caspase-independent, pyknotic cell death in hydrogen peroxide-exposed cells. In contrast, participates in normal mitochondrial metabolism. Plays an important role in the regulation of respiratory chain biogenesis by interacting with CHCHD4 and controlling CHCHD4 mitochondrial import.</text>
</comment>
<evidence type="ECO:0000256" key="11">
    <source>
        <dbReference type="ARBA" id="ARBA00022703"/>
    </source>
</evidence>
<dbReference type="GO" id="GO:0005743">
    <property type="term" value="C:mitochondrial inner membrane"/>
    <property type="evidence" value="ECO:0007669"/>
    <property type="project" value="UniProtKB-SubCell"/>
</dbReference>
<feature type="transmembrane region" description="Helical" evidence="29">
    <location>
        <begin position="59"/>
        <end position="77"/>
    </location>
</feature>
<comment type="cofactor">
    <cofactor evidence="1">
        <name>FAD</name>
        <dbReference type="ChEBI" id="CHEBI:57692"/>
    </cofactor>
</comment>
<keyword evidence="20" id="KW-0496">Mitochondrion</keyword>
<keyword evidence="29" id="KW-0812">Transmembrane</keyword>
<feature type="compositionally biased region" description="Low complexity" evidence="28">
    <location>
        <begin position="659"/>
        <end position="669"/>
    </location>
</feature>
<evidence type="ECO:0000313" key="32">
    <source>
        <dbReference type="Ensembl" id="ENSTNIP00000014785.1"/>
    </source>
</evidence>
<evidence type="ECO:0000256" key="12">
    <source>
        <dbReference type="ARBA" id="ARBA00022792"/>
    </source>
</evidence>
<keyword evidence="13" id="KW-0274">FAD</keyword>
<dbReference type="GO" id="GO:0043068">
    <property type="term" value="P:positive regulation of programmed cell death"/>
    <property type="evidence" value="ECO:0007669"/>
    <property type="project" value="UniProtKB-ARBA"/>
</dbReference>
<dbReference type="InterPro" id="IPR023753">
    <property type="entry name" value="FAD/NAD-binding_dom"/>
</dbReference>
<dbReference type="GO" id="GO:0048471">
    <property type="term" value="C:perinuclear region of cytoplasm"/>
    <property type="evidence" value="ECO:0007669"/>
    <property type="project" value="UniProtKB-SubCell"/>
</dbReference>
<evidence type="ECO:0000256" key="13">
    <source>
        <dbReference type="ARBA" id="ARBA00022827"/>
    </source>
</evidence>
<evidence type="ECO:0000256" key="7">
    <source>
        <dbReference type="ARBA" id="ARBA00022490"/>
    </source>
</evidence>
<comment type="catalytic activity">
    <reaction evidence="23">
        <text>A + NADH + H(+) = AH2 + NAD(+)</text>
        <dbReference type="Rhea" id="RHEA:11356"/>
        <dbReference type="ChEBI" id="CHEBI:13193"/>
        <dbReference type="ChEBI" id="CHEBI:15378"/>
        <dbReference type="ChEBI" id="CHEBI:17499"/>
        <dbReference type="ChEBI" id="CHEBI:57540"/>
        <dbReference type="ChEBI" id="CHEBI:57945"/>
    </reaction>
</comment>
<feature type="region of interest" description="Disordered" evidence="28">
    <location>
        <begin position="636"/>
        <end position="676"/>
    </location>
</feature>
<dbReference type="PANTHER" id="PTHR43557:SF4">
    <property type="entry name" value="APOPTOSIS-INDUCING FACTOR 1, MITOCHONDRIAL"/>
    <property type="match status" value="1"/>
</dbReference>
<evidence type="ECO:0000256" key="3">
    <source>
        <dbReference type="ARBA" id="ARBA00004273"/>
    </source>
</evidence>
<dbReference type="STRING" id="99883.ENSTNIP00000014785"/>
<dbReference type="GO" id="GO:0005758">
    <property type="term" value="C:mitochondrial intermembrane space"/>
    <property type="evidence" value="ECO:0007669"/>
    <property type="project" value="UniProtKB-SubCell"/>
</dbReference>
<evidence type="ECO:0000256" key="5">
    <source>
        <dbReference type="ARBA" id="ARBA00004569"/>
    </source>
</evidence>
<evidence type="ECO:0000256" key="24">
    <source>
        <dbReference type="ARBA" id="ARBA00055744"/>
    </source>
</evidence>
<keyword evidence="8" id="KW-1017">Isopeptide bond</keyword>
<keyword evidence="33" id="KW-1185">Reference proteome</keyword>
<evidence type="ECO:0000256" key="26">
    <source>
        <dbReference type="ARBA" id="ARBA00067295"/>
    </source>
</evidence>
<dbReference type="Pfam" id="PF07992">
    <property type="entry name" value="Pyr_redox_2"/>
    <property type="match status" value="1"/>
</dbReference>
<dbReference type="AlphaFoldDB" id="H3D2P7"/>
<evidence type="ECO:0000256" key="2">
    <source>
        <dbReference type="ARBA" id="ARBA00004123"/>
    </source>
</evidence>
<evidence type="ECO:0000256" key="25">
    <source>
        <dbReference type="ARBA" id="ARBA00062987"/>
    </source>
</evidence>
<comment type="subunit">
    <text evidence="25">Monomer (oxidized form). Homodimer (reduced form). Upon reduction with NADH, undergoes dimerization and forms tight, long-lived FADH2-NAD charge transfer complexes (CTC) resistant to oxidation. Also dimerizes with isoform 3 preventing its release from mitochondria. Interacts with XIAP/BIRC4. Interacts (via N-terminus) with EIF3G (via C-terminus). Interacts with PRELID1. Interacts with CHCHD4; the interaction increases in presence of NADH. Interacts with processed form of PARP1 (Poly [ADP-ribose] polymerase 1, processed C-terminus); interaction is mediated with poly-ADP-ribose chains attached to PARP1, promoting translocation into the nucleus.</text>
</comment>
<dbReference type="SUPFAM" id="SSF55424">
    <property type="entry name" value="FAD/NAD-linked reductases, dimerisation (C-terminal) domain"/>
    <property type="match status" value="1"/>
</dbReference>
<keyword evidence="12" id="KW-0999">Mitochondrion inner membrane</keyword>
<name>H3D2P7_TETNG</name>
<evidence type="ECO:0000256" key="17">
    <source>
        <dbReference type="ARBA" id="ARBA00023002"/>
    </source>
</evidence>
<keyword evidence="7" id="KW-0963">Cytoplasm</keyword>
<dbReference type="Proteomes" id="UP000007303">
    <property type="component" value="Unassembled WGS sequence"/>
</dbReference>
<reference evidence="32" key="3">
    <citation type="submission" date="2025-09" db="UniProtKB">
        <authorList>
            <consortium name="Ensembl"/>
        </authorList>
    </citation>
    <scope>IDENTIFICATION</scope>
</reference>
<dbReference type="FunFam" id="3.30.390.30:FF:000007">
    <property type="entry name" value="Putative apoptosis-inducing factor 1, mitochondrial"/>
    <property type="match status" value="1"/>
</dbReference>
<comment type="subcellular location">
    <subcellularLocation>
        <location evidence="4">Cytoplasm</location>
        <location evidence="4">Perinuclear region</location>
    </subcellularLocation>
    <subcellularLocation>
        <location evidence="3">Mitochondrion inner membrane</location>
    </subcellularLocation>
    <subcellularLocation>
        <location evidence="5">Mitochondrion intermembrane space</location>
    </subcellularLocation>
    <subcellularLocation>
        <location evidence="2">Nucleus</location>
    </subcellularLocation>
</comment>
<keyword evidence="17" id="KW-0560">Oxidoreductase</keyword>
<dbReference type="GO" id="GO:0016174">
    <property type="term" value="F:NAD(P)H oxidase H2O2-forming activity"/>
    <property type="evidence" value="ECO:0007669"/>
    <property type="project" value="TreeGrafter"/>
</dbReference>
<evidence type="ECO:0000256" key="28">
    <source>
        <dbReference type="SAM" id="MobiDB-lite"/>
    </source>
</evidence>
<dbReference type="Ensembl" id="ENSTNIT00000014986.1">
    <property type="protein sequence ID" value="ENSTNIP00000014785.1"/>
    <property type="gene ID" value="ENSTNIG00000011831.1"/>
</dbReference>
<keyword evidence="19" id="KW-0238">DNA-binding</keyword>
<keyword evidence="9" id="KW-0597">Phosphoprotein</keyword>
<keyword evidence="15" id="KW-0809">Transit peptide</keyword>
<sequence length="733" mass="79825">MLQCRTVWTRLAPLARASSTVCRQNVRRTGLNNAKTPTCAPAARMSTGSTGGGEGRENLLYFAVIGTTCVGAGIYVYRTLKQDKERYQDRINVIASRPKKAAVNEATVPQPEPHAAEATETKGESTDNVIKQKRKCTEKRNHFIISFARTMLSVLPEPVNCYCFPPSADPETEPAAEPAAVEPSPAAPGAEAPAASSETAEPVPESATVNMRQWAALSQASAARETFAFHPCGPVAPAAASDSPVVEHKLPSHTPYLLIGGGTASFAAARSIRARDPGARVLIVTDEPDLPYMRPPLSKELWFSDDPSVTETLRFKQWNGKERSIYFQPASFYISAEELDSAENGGVAVLPGKKVVHMDVRGNKVKLDDNTEISYDKCLIATGGVPRNLQVIERAAEDVKSRATLFRKIEDFKSLDKVSRNIESITIIGGGFLGSELACALGRRSNESGLEVVQMYPEKGNMGKVLPEYLSNWTTDKVKREGVKVITEALVKSVTFKDEKLEIQLKDGRKVRTDHIVAAVGLEPNVDLAKSAGLEVDPDFGGYRVNAELQARSNIWVAGDAACFYDIRLGRRRVEHHDHAVVSGRLAGENMTGANKPYWHQSMFWSDLGPDVGYEAIGIVDSSLPTVGVFAKATEKDTPKAATEKSGTGIRSESETEETATSTESSSSPAPAPEKPKDDYGKGVIFYLRDKVVVGIILWNVFNRMPIARKIIKDGEEHADLNEVAKLFNIHED</sequence>
<evidence type="ECO:0000256" key="27">
    <source>
        <dbReference type="ARBA" id="ARBA00078456"/>
    </source>
</evidence>
<evidence type="ECO:0000256" key="29">
    <source>
        <dbReference type="SAM" id="Phobius"/>
    </source>
</evidence>
<evidence type="ECO:0000313" key="33">
    <source>
        <dbReference type="Proteomes" id="UP000007303"/>
    </source>
</evidence>
<evidence type="ECO:0000256" key="8">
    <source>
        <dbReference type="ARBA" id="ARBA00022499"/>
    </source>
</evidence>
<dbReference type="PRINTS" id="PR00411">
    <property type="entry name" value="PNDRDTASEI"/>
</dbReference>
<feature type="region of interest" description="Disordered" evidence="28">
    <location>
        <begin position="169"/>
        <end position="207"/>
    </location>
</feature>
<evidence type="ECO:0000256" key="20">
    <source>
        <dbReference type="ARBA" id="ARBA00023128"/>
    </source>
</evidence>
<evidence type="ECO:0000256" key="16">
    <source>
        <dbReference type="ARBA" id="ARBA00022990"/>
    </source>
</evidence>
<evidence type="ECO:0000256" key="22">
    <source>
        <dbReference type="ARBA" id="ARBA00023242"/>
    </source>
</evidence>
<evidence type="ECO:0000256" key="4">
    <source>
        <dbReference type="ARBA" id="ARBA00004556"/>
    </source>
</evidence>
<comment type="similarity">
    <text evidence="6">Belongs to the FAD-dependent oxidoreductase family.</text>
</comment>
<keyword evidence="11" id="KW-0053">Apoptosis</keyword>
<dbReference type="GO" id="GO:0006915">
    <property type="term" value="P:apoptotic process"/>
    <property type="evidence" value="ECO:0007669"/>
    <property type="project" value="UniProtKB-KW"/>
</dbReference>
<feature type="compositionally biased region" description="Low complexity" evidence="28">
    <location>
        <begin position="173"/>
        <end position="207"/>
    </location>
</feature>
<feature type="region of interest" description="Disordered" evidence="28">
    <location>
        <begin position="102"/>
        <end position="132"/>
    </location>
</feature>
<evidence type="ECO:0000259" key="31">
    <source>
        <dbReference type="Pfam" id="PF14721"/>
    </source>
</evidence>
<dbReference type="InterPro" id="IPR016156">
    <property type="entry name" value="FAD/NAD-linked_Rdtase_dimer_sf"/>
</dbReference>
<dbReference type="InterPro" id="IPR029324">
    <property type="entry name" value="AIF_C"/>
</dbReference>
<evidence type="ECO:0000256" key="23">
    <source>
        <dbReference type="ARBA" id="ARBA00047786"/>
    </source>
</evidence>
<evidence type="ECO:0000256" key="9">
    <source>
        <dbReference type="ARBA" id="ARBA00022553"/>
    </source>
</evidence>
<dbReference type="InterPro" id="IPR050446">
    <property type="entry name" value="FAD-oxidoreductase/Apoptosis"/>
</dbReference>
<evidence type="ECO:0000256" key="10">
    <source>
        <dbReference type="ARBA" id="ARBA00022630"/>
    </source>
</evidence>
<reference evidence="33" key="1">
    <citation type="journal article" date="2004" name="Nature">
        <title>Genome duplication in the teleost fish Tetraodon nigroviridis reveals the early vertebrate proto-karyotype.</title>
        <authorList>
            <person name="Jaillon O."/>
            <person name="Aury J.-M."/>
            <person name="Brunet F."/>
            <person name="Petit J.-L."/>
            <person name="Stange-Thomann N."/>
            <person name="Mauceli E."/>
            <person name="Bouneau L."/>
            <person name="Fischer C."/>
            <person name="Ozouf-Costaz C."/>
            <person name="Bernot A."/>
            <person name="Nicaud S."/>
            <person name="Jaffe D."/>
            <person name="Fisher S."/>
            <person name="Lutfalla G."/>
            <person name="Dossat C."/>
            <person name="Segurens B."/>
            <person name="Dasilva C."/>
            <person name="Salanoubat M."/>
            <person name="Levy M."/>
            <person name="Boudet N."/>
            <person name="Castellano S."/>
            <person name="Anthouard V."/>
            <person name="Jubin C."/>
            <person name="Castelli V."/>
            <person name="Katinka M."/>
            <person name="Vacherie B."/>
            <person name="Biemont C."/>
            <person name="Skalli Z."/>
            <person name="Cattolico L."/>
            <person name="Poulain J."/>
            <person name="De Berardinis V."/>
            <person name="Cruaud C."/>
            <person name="Duprat S."/>
            <person name="Brottier P."/>
            <person name="Coutanceau J.-P."/>
            <person name="Gouzy J."/>
            <person name="Parra G."/>
            <person name="Lardier G."/>
            <person name="Chapple C."/>
            <person name="McKernan K.J."/>
            <person name="McEwan P."/>
            <person name="Bosak S."/>
            <person name="Kellis M."/>
            <person name="Volff J.-N."/>
            <person name="Guigo R."/>
            <person name="Zody M.C."/>
            <person name="Mesirov J."/>
            <person name="Lindblad-Toh K."/>
            <person name="Birren B."/>
            <person name="Nusbaum C."/>
            <person name="Kahn D."/>
            <person name="Robinson-Rechavi M."/>
            <person name="Laudet V."/>
            <person name="Schachter V."/>
            <person name="Quetier F."/>
            <person name="Saurin W."/>
            <person name="Scarpelli C."/>
            <person name="Wincker P."/>
            <person name="Lander E.S."/>
            <person name="Weissenbach J."/>
            <person name="Roest Crollius H."/>
        </authorList>
    </citation>
    <scope>NUCLEOTIDE SEQUENCE [LARGE SCALE GENOMIC DNA]</scope>
</reference>